<dbReference type="GO" id="GO:0046872">
    <property type="term" value="F:metal ion binding"/>
    <property type="evidence" value="ECO:0007669"/>
    <property type="project" value="UniProtKB-KW"/>
</dbReference>
<dbReference type="Pfam" id="PF08245">
    <property type="entry name" value="Mur_ligase_M"/>
    <property type="match status" value="1"/>
</dbReference>
<evidence type="ECO:0000256" key="9">
    <source>
        <dbReference type="ARBA" id="ARBA00030592"/>
    </source>
</evidence>
<feature type="domain" description="Mur ligase central" evidence="13">
    <location>
        <begin position="45"/>
        <end position="269"/>
    </location>
</feature>
<evidence type="ECO:0000256" key="6">
    <source>
        <dbReference type="ARBA" id="ARBA00022741"/>
    </source>
</evidence>
<dbReference type="EMBL" id="DXBG01000205">
    <property type="protein sequence ID" value="HIZ66000.1"/>
    <property type="molecule type" value="Genomic_DNA"/>
</dbReference>
<dbReference type="GO" id="GO:0004326">
    <property type="term" value="F:tetrahydrofolylpolyglutamate synthase activity"/>
    <property type="evidence" value="ECO:0007669"/>
    <property type="project" value="UniProtKB-EC"/>
</dbReference>
<evidence type="ECO:0000256" key="1">
    <source>
        <dbReference type="ARBA" id="ARBA00001946"/>
    </source>
</evidence>
<dbReference type="PROSITE" id="PS01011">
    <property type="entry name" value="FOLYLPOLYGLU_SYNT_1"/>
    <property type="match status" value="1"/>
</dbReference>
<sequence>MFTYEEAVAYIEDIPKFTTKNKLEHTRNCLDMLGSPDKDKKIIHVAGTNGKGSVCAFLSSMLEEGGYKCGLFTSPHLVKINERFQINEVMVSDQTFLEAFLKVKELSDRLVEAGDYHPTYFEFLFLMGMLVFQQEEVDYIILETGLGGRLDATNSVANPIACVITSISLDHVEYLGDTIPKIAGEKAGIIKTHVPVIFDGNRLESAQVIEQRARELDCSWYPVKEEKLELLDYTPKGIRFLADSETYGATQLFVPFIARYQMMNAALALETMGVLKDIHGLDKETLMKGICHTKWQGRMETILPGVIVDGAHNEEGIARFVETVRYFQEDYPITLLFTTVSDKDFKDMISRICRELKFQNVVTTEIWGSRRESARELGRLFQENGCPRVYVEPSVEKAFDKAYELKGEGLMFAVGSLYLVGEIKDYVRRSVHDKF</sequence>
<evidence type="ECO:0000313" key="14">
    <source>
        <dbReference type="EMBL" id="HIZ66000.1"/>
    </source>
</evidence>
<evidence type="ECO:0000256" key="8">
    <source>
        <dbReference type="ARBA" id="ARBA00022842"/>
    </source>
</evidence>
<dbReference type="Gene3D" id="3.40.1190.10">
    <property type="entry name" value="Mur-like, catalytic domain"/>
    <property type="match status" value="1"/>
</dbReference>
<reference evidence="14" key="2">
    <citation type="submission" date="2021-04" db="EMBL/GenBank/DDBJ databases">
        <authorList>
            <person name="Gilroy R."/>
        </authorList>
    </citation>
    <scope>NUCLEOTIDE SEQUENCE</scope>
    <source>
        <strain evidence="14">1068</strain>
    </source>
</reference>
<keyword evidence="7 11" id="KW-0067">ATP-binding</keyword>
<dbReference type="InterPro" id="IPR004101">
    <property type="entry name" value="Mur_ligase_C"/>
</dbReference>
<evidence type="ECO:0000313" key="15">
    <source>
        <dbReference type="Proteomes" id="UP000824056"/>
    </source>
</evidence>
<evidence type="ECO:0000256" key="11">
    <source>
        <dbReference type="PIRNR" id="PIRNR001563"/>
    </source>
</evidence>
<comment type="catalytic activity">
    <reaction evidence="10">
        <text>(6S)-5,6,7,8-tetrahydrofolyl-(gamma-L-Glu)(n) + L-glutamate + ATP = (6S)-5,6,7,8-tetrahydrofolyl-(gamma-L-Glu)(n+1) + ADP + phosphate + H(+)</text>
        <dbReference type="Rhea" id="RHEA:10580"/>
        <dbReference type="Rhea" id="RHEA-COMP:14738"/>
        <dbReference type="Rhea" id="RHEA-COMP:14740"/>
        <dbReference type="ChEBI" id="CHEBI:15378"/>
        <dbReference type="ChEBI" id="CHEBI:29985"/>
        <dbReference type="ChEBI" id="CHEBI:30616"/>
        <dbReference type="ChEBI" id="CHEBI:43474"/>
        <dbReference type="ChEBI" id="CHEBI:141005"/>
        <dbReference type="ChEBI" id="CHEBI:456216"/>
        <dbReference type="EC" id="6.3.2.17"/>
    </reaction>
</comment>
<dbReference type="SUPFAM" id="SSF53244">
    <property type="entry name" value="MurD-like peptide ligases, peptide-binding domain"/>
    <property type="match status" value="1"/>
</dbReference>
<accession>A0A9D2FSF6</accession>
<dbReference type="PIRSF" id="PIRSF001563">
    <property type="entry name" value="Folylpolyglu_synth"/>
    <property type="match status" value="1"/>
</dbReference>
<keyword evidence="4 11" id="KW-0436">Ligase</keyword>
<evidence type="ECO:0000256" key="2">
    <source>
        <dbReference type="ARBA" id="ARBA00008276"/>
    </source>
</evidence>
<dbReference type="Pfam" id="PF02875">
    <property type="entry name" value="Mur_ligase_C"/>
    <property type="match status" value="1"/>
</dbReference>
<dbReference type="PANTHER" id="PTHR11136:SF0">
    <property type="entry name" value="DIHYDROFOLATE SYNTHETASE-RELATED"/>
    <property type="match status" value="1"/>
</dbReference>
<comment type="caution">
    <text evidence="14">The sequence shown here is derived from an EMBL/GenBank/DDBJ whole genome shotgun (WGS) entry which is preliminary data.</text>
</comment>
<keyword evidence="6 11" id="KW-0547">Nucleotide-binding</keyword>
<evidence type="ECO:0000259" key="13">
    <source>
        <dbReference type="Pfam" id="PF08245"/>
    </source>
</evidence>
<dbReference type="GO" id="GO:0005829">
    <property type="term" value="C:cytosol"/>
    <property type="evidence" value="ECO:0007669"/>
    <property type="project" value="TreeGrafter"/>
</dbReference>
<feature type="domain" description="Mur ligase C-terminal" evidence="12">
    <location>
        <begin position="297"/>
        <end position="409"/>
    </location>
</feature>
<reference evidence="14" key="1">
    <citation type="journal article" date="2021" name="PeerJ">
        <title>Extensive microbial diversity within the chicken gut microbiome revealed by metagenomics and culture.</title>
        <authorList>
            <person name="Gilroy R."/>
            <person name="Ravi A."/>
            <person name="Getino M."/>
            <person name="Pursley I."/>
            <person name="Horton D.L."/>
            <person name="Alikhan N.F."/>
            <person name="Baker D."/>
            <person name="Gharbi K."/>
            <person name="Hall N."/>
            <person name="Watson M."/>
            <person name="Adriaenssens E.M."/>
            <person name="Foster-Nyarko E."/>
            <person name="Jarju S."/>
            <person name="Secka A."/>
            <person name="Antonio M."/>
            <person name="Oren A."/>
            <person name="Chaudhuri R.R."/>
            <person name="La Ragione R."/>
            <person name="Hildebrand F."/>
            <person name="Pallen M.J."/>
        </authorList>
    </citation>
    <scope>NUCLEOTIDE SEQUENCE</scope>
    <source>
        <strain evidence="14">1068</strain>
    </source>
</reference>
<dbReference type="AlphaFoldDB" id="A0A9D2FSF6"/>
<dbReference type="PANTHER" id="PTHR11136">
    <property type="entry name" value="FOLYLPOLYGLUTAMATE SYNTHASE-RELATED"/>
    <property type="match status" value="1"/>
</dbReference>
<evidence type="ECO:0000256" key="10">
    <source>
        <dbReference type="ARBA" id="ARBA00047493"/>
    </source>
</evidence>
<comment type="similarity">
    <text evidence="2 11">Belongs to the folylpolyglutamate synthase family.</text>
</comment>
<dbReference type="FunFam" id="3.40.1190.10:FF:000011">
    <property type="entry name" value="Folylpolyglutamate synthase/dihydrofolate synthase"/>
    <property type="match status" value="1"/>
</dbReference>
<keyword evidence="8" id="KW-0460">Magnesium</keyword>
<evidence type="ECO:0000256" key="5">
    <source>
        <dbReference type="ARBA" id="ARBA00022723"/>
    </source>
</evidence>
<dbReference type="InterPro" id="IPR036565">
    <property type="entry name" value="Mur-like_cat_sf"/>
</dbReference>
<dbReference type="NCBIfam" id="TIGR01499">
    <property type="entry name" value="folC"/>
    <property type="match status" value="1"/>
</dbReference>
<evidence type="ECO:0000259" key="12">
    <source>
        <dbReference type="Pfam" id="PF02875"/>
    </source>
</evidence>
<dbReference type="InterPro" id="IPR018109">
    <property type="entry name" value="Folylpolyglutamate_synth_CS"/>
</dbReference>
<keyword evidence="5" id="KW-0479">Metal-binding</keyword>
<dbReference type="InterPro" id="IPR013221">
    <property type="entry name" value="Mur_ligase_cen"/>
</dbReference>
<proteinExistence type="inferred from homology"/>
<dbReference type="GO" id="GO:0005524">
    <property type="term" value="F:ATP binding"/>
    <property type="evidence" value="ECO:0007669"/>
    <property type="project" value="UniProtKB-KW"/>
</dbReference>
<evidence type="ECO:0000256" key="3">
    <source>
        <dbReference type="ARBA" id="ARBA00013025"/>
    </source>
</evidence>
<dbReference type="Proteomes" id="UP000824056">
    <property type="component" value="Unassembled WGS sequence"/>
</dbReference>
<dbReference type="GO" id="GO:0008841">
    <property type="term" value="F:dihydrofolate synthase activity"/>
    <property type="evidence" value="ECO:0007669"/>
    <property type="project" value="TreeGrafter"/>
</dbReference>
<evidence type="ECO:0000256" key="4">
    <source>
        <dbReference type="ARBA" id="ARBA00022598"/>
    </source>
</evidence>
<gene>
    <name evidence="14" type="ORF">H9809_08920</name>
</gene>
<comment type="cofactor">
    <cofactor evidence="1">
        <name>Mg(2+)</name>
        <dbReference type="ChEBI" id="CHEBI:18420"/>
    </cofactor>
</comment>
<dbReference type="InterPro" id="IPR001645">
    <property type="entry name" value="Folylpolyglutamate_synth"/>
</dbReference>
<dbReference type="Gene3D" id="3.90.190.20">
    <property type="entry name" value="Mur ligase, C-terminal domain"/>
    <property type="match status" value="1"/>
</dbReference>
<organism evidence="14 15">
    <name type="scientific">Candidatus Blautia pullicola</name>
    <dbReference type="NCBI Taxonomy" id="2838498"/>
    <lineage>
        <taxon>Bacteria</taxon>
        <taxon>Bacillati</taxon>
        <taxon>Bacillota</taxon>
        <taxon>Clostridia</taxon>
        <taxon>Lachnospirales</taxon>
        <taxon>Lachnospiraceae</taxon>
        <taxon>Blautia</taxon>
    </lineage>
</organism>
<name>A0A9D2FSF6_9FIRM</name>
<evidence type="ECO:0000256" key="7">
    <source>
        <dbReference type="ARBA" id="ARBA00022840"/>
    </source>
</evidence>
<dbReference type="EC" id="6.3.2.17" evidence="3"/>
<dbReference type="SUPFAM" id="SSF53623">
    <property type="entry name" value="MurD-like peptide ligases, catalytic domain"/>
    <property type="match status" value="1"/>
</dbReference>
<protein>
    <recommendedName>
        <fullName evidence="3">tetrahydrofolate synthase</fullName>
        <ecNumber evidence="3">6.3.2.17</ecNumber>
    </recommendedName>
    <alternativeName>
        <fullName evidence="9">Tetrahydrofolylpolyglutamate synthase</fullName>
    </alternativeName>
</protein>
<dbReference type="InterPro" id="IPR036615">
    <property type="entry name" value="Mur_ligase_C_dom_sf"/>
</dbReference>